<protein>
    <submittedName>
        <fullName evidence="3">Uncharacterized protein</fullName>
    </submittedName>
</protein>
<feature type="compositionally biased region" description="Low complexity" evidence="1">
    <location>
        <begin position="20"/>
        <end position="40"/>
    </location>
</feature>
<gene>
    <name evidence="3" type="ORF">QJS10_CPA03g02221</name>
</gene>
<organism evidence="3 4">
    <name type="scientific">Acorus calamus</name>
    <name type="common">Sweet flag</name>
    <dbReference type="NCBI Taxonomy" id="4465"/>
    <lineage>
        <taxon>Eukaryota</taxon>
        <taxon>Viridiplantae</taxon>
        <taxon>Streptophyta</taxon>
        <taxon>Embryophyta</taxon>
        <taxon>Tracheophyta</taxon>
        <taxon>Spermatophyta</taxon>
        <taxon>Magnoliopsida</taxon>
        <taxon>Liliopsida</taxon>
        <taxon>Acoraceae</taxon>
        <taxon>Acorus</taxon>
    </lineage>
</organism>
<feature type="compositionally biased region" description="Basic residues" evidence="1">
    <location>
        <begin position="46"/>
        <end position="62"/>
    </location>
</feature>
<dbReference type="AlphaFoldDB" id="A0AAV9F4V1"/>
<feature type="region of interest" description="Disordered" evidence="1">
    <location>
        <begin position="183"/>
        <end position="219"/>
    </location>
</feature>
<name>A0AAV9F4V1_ACOCL</name>
<feature type="chain" id="PRO_5043485488" evidence="2">
    <location>
        <begin position="20"/>
        <end position="285"/>
    </location>
</feature>
<feature type="region of interest" description="Disordered" evidence="1">
    <location>
        <begin position="20"/>
        <end position="123"/>
    </location>
</feature>
<proteinExistence type="predicted"/>
<accession>A0AAV9F4V1</accession>
<dbReference type="Proteomes" id="UP001180020">
    <property type="component" value="Unassembled WGS sequence"/>
</dbReference>
<sequence>MEFLLLSLSLSLLLLTTHATSDSPTASPTLLPTTTTTTTPSDHHHPPPNHRHHHPPPNHHHDHPNNTHPGNNRQNNQTTDPLNHPPHNRRRVLPIPTQSRPLPHLPLRQVRGLLPPPRHRTQRGRLRQRLLLRPGPRHLHRQPGLGVRVRARQQREHVHADLHGRRAGDLRREQVVVGHIRGRAESGGARAGRRGGHADPRQGGGPGVEGERQPESQPGVRVGGVARVVAREAAVRRADWGVDEVPVRATAGAATAGVGFGFGFGGEWGGAGAGVVGVEWGRRAG</sequence>
<comment type="caution">
    <text evidence="3">The sequence shown here is derived from an EMBL/GenBank/DDBJ whole genome shotgun (WGS) entry which is preliminary data.</text>
</comment>
<evidence type="ECO:0000256" key="1">
    <source>
        <dbReference type="SAM" id="MobiDB-lite"/>
    </source>
</evidence>
<evidence type="ECO:0000313" key="3">
    <source>
        <dbReference type="EMBL" id="KAK1320687.1"/>
    </source>
</evidence>
<feature type="signal peptide" evidence="2">
    <location>
        <begin position="1"/>
        <end position="19"/>
    </location>
</feature>
<reference evidence="3" key="1">
    <citation type="journal article" date="2023" name="Nat. Commun.">
        <title>Diploid and tetraploid genomes of Acorus and the evolution of monocots.</title>
        <authorList>
            <person name="Ma L."/>
            <person name="Liu K.W."/>
            <person name="Li Z."/>
            <person name="Hsiao Y.Y."/>
            <person name="Qi Y."/>
            <person name="Fu T."/>
            <person name="Tang G.D."/>
            <person name="Zhang D."/>
            <person name="Sun W.H."/>
            <person name="Liu D.K."/>
            <person name="Li Y."/>
            <person name="Chen G.Z."/>
            <person name="Liu X.D."/>
            <person name="Liao X.Y."/>
            <person name="Jiang Y.T."/>
            <person name="Yu X."/>
            <person name="Hao Y."/>
            <person name="Huang J."/>
            <person name="Zhao X.W."/>
            <person name="Ke S."/>
            <person name="Chen Y.Y."/>
            <person name="Wu W.L."/>
            <person name="Hsu J.L."/>
            <person name="Lin Y.F."/>
            <person name="Huang M.D."/>
            <person name="Li C.Y."/>
            <person name="Huang L."/>
            <person name="Wang Z.W."/>
            <person name="Zhao X."/>
            <person name="Zhong W.Y."/>
            <person name="Peng D.H."/>
            <person name="Ahmad S."/>
            <person name="Lan S."/>
            <person name="Zhang J.S."/>
            <person name="Tsai W.C."/>
            <person name="Van de Peer Y."/>
            <person name="Liu Z.J."/>
        </authorList>
    </citation>
    <scope>NUCLEOTIDE SEQUENCE</scope>
    <source>
        <strain evidence="3">CP</strain>
    </source>
</reference>
<reference evidence="3" key="2">
    <citation type="submission" date="2023-06" db="EMBL/GenBank/DDBJ databases">
        <authorList>
            <person name="Ma L."/>
            <person name="Liu K.-W."/>
            <person name="Li Z."/>
            <person name="Hsiao Y.-Y."/>
            <person name="Qi Y."/>
            <person name="Fu T."/>
            <person name="Tang G."/>
            <person name="Zhang D."/>
            <person name="Sun W.-H."/>
            <person name="Liu D.-K."/>
            <person name="Li Y."/>
            <person name="Chen G.-Z."/>
            <person name="Liu X.-D."/>
            <person name="Liao X.-Y."/>
            <person name="Jiang Y.-T."/>
            <person name="Yu X."/>
            <person name="Hao Y."/>
            <person name="Huang J."/>
            <person name="Zhao X.-W."/>
            <person name="Ke S."/>
            <person name="Chen Y.-Y."/>
            <person name="Wu W.-L."/>
            <person name="Hsu J.-L."/>
            <person name="Lin Y.-F."/>
            <person name="Huang M.-D."/>
            <person name="Li C.-Y."/>
            <person name="Huang L."/>
            <person name="Wang Z.-W."/>
            <person name="Zhao X."/>
            <person name="Zhong W.-Y."/>
            <person name="Peng D.-H."/>
            <person name="Ahmad S."/>
            <person name="Lan S."/>
            <person name="Zhang J.-S."/>
            <person name="Tsai W.-C."/>
            <person name="Van De Peer Y."/>
            <person name="Liu Z.-J."/>
        </authorList>
    </citation>
    <scope>NUCLEOTIDE SEQUENCE</scope>
    <source>
        <strain evidence="3">CP</strain>
        <tissue evidence="3">Leaves</tissue>
    </source>
</reference>
<keyword evidence="4" id="KW-1185">Reference proteome</keyword>
<keyword evidence="2" id="KW-0732">Signal</keyword>
<dbReference type="EMBL" id="JAUJYO010000003">
    <property type="protein sequence ID" value="KAK1320687.1"/>
    <property type="molecule type" value="Genomic_DNA"/>
</dbReference>
<evidence type="ECO:0000313" key="4">
    <source>
        <dbReference type="Proteomes" id="UP001180020"/>
    </source>
</evidence>
<feature type="compositionally biased region" description="Polar residues" evidence="1">
    <location>
        <begin position="70"/>
        <end position="81"/>
    </location>
</feature>
<evidence type="ECO:0000256" key="2">
    <source>
        <dbReference type="SAM" id="SignalP"/>
    </source>
</evidence>